<feature type="coiled-coil region" evidence="1">
    <location>
        <begin position="81"/>
        <end position="108"/>
    </location>
</feature>
<dbReference type="OrthoDB" id="10451101at2759"/>
<dbReference type="AlphaFoldDB" id="E4Y0L7"/>
<keyword evidence="1" id="KW-0175">Coiled coil</keyword>
<reference evidence="2" key="1">
    <citation type="journal article" date="2010" name="Science">
        <title>Plasticity of animal genome architecture unmasked by rapid evolution of a pelagic tunicate.</title>
        <authorList>
            <person name="Denoeud F."/>
            <person name="Henriet S."/>
            <person name="Mungpakdee S."/>
            <person name="Aury J.M."/>
            <person name="Da Silva C."/>
            <person name="Brinkmann H."/>
            <person name="Mikhaleva J."/>
            <person name="Olsen L.C."/>
            <person name="Jubin C."/>
            <person name="Canestro C."/>
            <person name="Bouquet J.M."/>
            <person name="Danks G."/>
            <person name="Poulain J."/>
            <person name="Campsteijn C."/>
            <person name="Adamski M."/>
            <person name="Cross I."/>
            <person name="Yadetie F."/>
            <person name="Muffato M."/>
            <person name="Louis A."/>
            <person name="Butcher S."/>
            <person name="Tsagkogeorga G."/>
            <person name="Konrad A."/>
            <person name="Singh S."/>
            <person name="Jensen M.F."/>
            <person name="Cong E.H."/>
            <person name="Eikeseth-Otteraa H."/>
            <person name="Noel B."/>
            <person name="Anthouard V."/>
            <person name="Porcel B.M."/>
            <person name="Kachouri-Lafond R."/>
            <person name="Nishino A."/>
            <person name="Ugolini M."/>
            <person name="Chourrout P."/>
            <person name="Nishida H."/>
            <person name="Aasland R."/>
            <person name="Huzurbazar S."/>
            <person name="Westhof E."/>
            <person name="Delsuc F."/>
            <person name="Lehrach H."/>
            <person name="Reinhardt R."/>
            <person name="Weissenbach J."/>
            <person name="Roy S.W."/>
            <person name="Artiguenave F."/>
            <person name="Postlethwait J.H."/>
            <person name="Manak J.R."/>
            <person name="Thompson E.M."/>
            <person name="Jaillon O."/>
            <person name="Du Pasquier L."/>
            <person name="Boudinot P."/>
            <person name="Liberles D.A."/>
            <person name="Volff J.N."/>
            <person name="Philippe H."/>
            <person name="Lenhard B."/>
            <person name="Roest Crollius H."/>
            <person name="Wincker P."/>
            <person name="Chourrout D."/>
        </authorList>
    </citation>
    <scope>NUCLEOTIDE SEQUENCE [LARGE SCALE GENOMIC DNA]</scope>
</reference>
<protein>
    <submittedName>
        <fullName evidence="2">Uncharacterized protein</fullName>
    </submittedName>
</protein>
<dbReference type="InParanoid" id="E4Y0L7"/>
<proteinExistence type="predicted"/>
<organism evidence="2">
    <name type="scientific">Oikopleura dioica</name>
    <name type="common">Tunicate</name>
    <dbReference type="NCBI Taxonomy" id="34765"/>
    <lineage>
        <taxon>Eukaryota</taxon>
        <taxon>Metazoa</taxon>
        <taxon>Chordata</taxon>
        <taxon>Tunicata</taxon>
        <taxon>Appendicularia</taxon>
        <taxon>Copelata</taxon>
        <taxon>Oikopleuridae</taxon>
        <taxon>Oikopleura</taxon>
    </lineage>
</organism>
<gene>
    <name evidence="2" type="ORF">GSOID_T00012344001</name>
</gene>
<keyword evidence="3" id="KW-1185">Reference proteome</keyword>
<evidence type="ECO:0000313" key="3">
    <source>
        <dbReference type="Proteomes" id="UP000001307"/>
    </source>
</evidence>
<evidence type="ECO:0000313" key="2">
    <source>
        <dbReference type="EMBL" id="CBY15425.1"/>
    </source>
</evidence>
<name>E4Y0L7_OIKDI</name>
<evidence type="ECO:0000256" key="1">
    <source>
        <dbReference type="SAM" id="Coils"/>
    </source>
</evidence>
<dbReference type="Proteomes" id="UP000001307">
    <property type="component" value="Unassembled WGS sequence"/>
</dbReference>
<accession>E4Y0L7</accession>
<sequence length="125" mass="14766">MSYSMSVRDCMIDTDYLSDFTNLKFVKLPGEEEDSKEELEKCEIFTDKEKRLPEKEQVLKQQIRHLQEELGTIKGYISEKMQKQTEARQVLQSEIAELIRHSEKVQTENTTYRQLLGIDGRYKSL</sequence>
<dbReference type="EMBL" id="FN653513">
    <property type="protein sequence ID" value="CBY15425.1"/>
    <property type="molecule type" value="Genomic_DNA"/>
</dbReference>